<proteinExistence type="predicted"/>
<organism evidence="1 2">
    <name type="scientific">Chitinophaga parva</name>
    <dbReference type="NCBI Taxonomy" id="2169414"/>
    <lineage>
        <taxon>Bacteria</taxon>
        <taxon>Pseudomonadati</taxon>
        <taxon>Bacteroidota</taxon>
        <taxon>Chitinophagia</taxon>
        <taxon>Chitinophagales</taxon>
        <taxon>Chitinophagaceae</taxon>
        <taxon>Chitinophaga</taxon>
    </lineage>
</organism>
<protein>
    <submittedName>
        <fullName evidence="1">Uncharacterized protein</fullName>
    </submittedName>
</protein>
<dbReference type="AlphaFoldDB" id="A0A2T7BIB9"/>
<reference evidence="1 2" key="1">
    <citation type="submission" date="2018-04" db="EMBL/GenBank/DDBJ databases">
        <title>Chitinophaga fuyangensis sp. nov., isolated from soil in a chemical factory.</title>
        <authorList>
            <person name="Chen K."/>
        </authorList>
    </citation>
    <scope>NUCLEOTIDE SEQUENCE [LARGE SCALE GENOMIC DNA]</scope>
    <source>
        <strain evidence="1 2">LY-1</strain>
    </source>
</reference>
<evidence type="ECO:0000313" key="2">
    <source>
        <dbReference type="Proteomes" id="UP000244450"/>
    </source>
</evidence>
<evidence type="ECO:0000313" key="1">
    <source>
        <dbReference type="EMBL" id="PUZ26002.1"/>
    </source>
</evidence>
<keyword evidence="2" id="KW-1185">Reference proteome</keyword>
<accession>A0A2T7BIB9</accession>
<name>A0A2T7BIB9_9BACT</name>
<comment type="caution">
    <text evidence="1">The sequence shown here is derived from an EMBL/GenBank/DDBJ whole genome shotgun (WGS) entry which is preliminary data.</text>
</comment>
<dbReference type="EMBL" id="QCYK01000002">
    <property type="protein sequence ID" value="PUZ26002.1"/>
    <property type="molecule type" value="Genomic_DNA"/>
</dbReference>
<dbReference type="Proteomes" id="UP000244450">
    <property type="component" value="Unassembled WGS sequence"/>
</dbReference>
<sequence length="60" mass="6494">MAWRVVVFRSLGYRPSATGGIKKGRQVPGDKTAGAKKEAAVLNRMAAYICLIPRYDLIAG</sequence>
<gene>
    <name evidence="1" type="ORF">DCC81_17310</name>
</gene>